<keyword evidence="1" id="KW-0175">Coiled coil</keyword>
<sequence>MAIDPEIYTDINAPILFFPVRHHSPAAARLVRQLIIDRAASALPNRPPTAVLIEGPSDFNDRLDELLLPHQLPIAIYSYVHTADNLRRGAFYPFCIYSPEWQALQTASELDIPVKFIDLPWSERTTARTIENCYSDEALKRSDYIHTLCEKLGVADFDALWDTLCEIDPALTLAQYLERCHQFCWHLRQTDAGISTSDLEREAFMVEQIQAAQALYSGQILVITGGFHSSALHAALKDPRSIANPPTRGLLPQMLAGSKEIVNQGIALTPYNYDRLDNLTGYNSGMPNPGFYHAVWAHRQTGSTNIAATLLQQVVKSLRKQKQIASTADLIAVQTLAQGLSDLRGHAEIWRSDLIDGVIGGLVKEDMGQTGTHPFLAAVYQVFRGRDRGRLAPGTPLPPLVTDLHQRLQALELFPTATKRSIDLDLTPDLQAESPPERTKSALLHSLRLLQIHGIGRTDGTDFTTHTDLTKIWERWQLHWTPDFDSSSIEASIYGATVIEATIAKLQERANSIERNAETATLLLLDAALAGVDECLEFSDKLIELIRQEGNFLSLARSLHHLLYFYRYDEVLGTAKQEHIAELLVEAFGRGLWLLASLGTPTGEEDLLLKGLGNLLEAYERAGHLLTPYRSQFIQILDRVSQDVQQLPSIRGGAIGALWILGETPMARILATLRYYAQPEKLGDFLTGLFQLARETTQRDSHLVLSIDELLLAYSDDEFLEALPALRLAFSYFAPREKNNIAQTLVQSTEAGELSTADLLNIPLGADVAVDAIAFESRLFGLLDRYGIRGGNARNR</sequence>
<reference evidence="2 3" key="1">
    <citation type="submission" date="2012-05" db="EMBL/GenBank/DDBJ databases">
        <title>Finished chromosome of genome of Chamaesiphon sp. PCC 6605.</title>
        <authorList>
            <consortium name="US DOE Joint Genome Institute"/>
            <person name="Gugger M."/>
            <person name="Coursin T."/>
            <person name="Rippka R."/>
            <person name="Tandeau De Marsac N."/>
            <person name="Huntemann M."/>
            <person name="Wei C.-L."/>
            <person name="Han J."/>
            <person name="Detter J.C."/>
            <person name="Han C."/>
            <person name="Tapia R."/>
            <person name="Chen A."/>
            <person name="Kyrpides N."/>
            <person name="Mavromatis K."/>
            <person name="Markowitz V."/>
            <person name="Szeto E."/>
            <person name="Ivanova N."/>
            <person name="Pagani I."/>
            <person name="Pati A."/>
            <person name="Goodwin L."/>
            <person name="Nordberg H.P."/>
            <person name="Cantor M.N."/>
            <person name="Hua S.X."/>
            <person name="Woyke T."/>
            <person name="Kerfeld C.A."/>
        </authorList>
    </citation>
    <scope>NUCLEOTIDE SEQUENCE [LARGE SCALE GENOMIC DNA]</scope>
    <source>
        <strain evidence="3">ATCC 27169 / PCC 6605</strain>
    </source>
</reference>
<dbReference type="RefSeq" id="WP_015159498.1">
    <property type="nucleotide sequence ID" value="NC_019697.1"/>
</dbReference>
<dbReference type="PATRIC" id="fig|1173020.3.peg.2579"/>
<dbReference type="STRING" id="1173020.Cha6605_2268"/>
<dbReference type="Pfam" id="PF18934">
    <property type="entry name" value="DUF5682"/>
    <property type="match status" value="1"/>
</dbReference>
<feature type="coiled-coil region" evidence="1">
    <location>
        <begin position="496"/>
        <end position="523"/>
    </location>
</feature>
<dbReference type="KEGG" id="cmp:Cha6605_2268"/>
<evidence type="ECO:0000313" key="2">
    <source>
        <dbReference type="EMBL" id="AFY93347.1"/>
    </source>
</evidence>
<accession>K9UE15</accession>
<organism evidence="2 3">
    <name type="scientific">Chamaesiphon minutus (strain ATCC 27169 / PCC 6605)</name>
    <dbReference type="NCBI Taxonomy" id="1173020"/>
    <lineage>
        <taxon>Bacteria</taxon>
        <taxon>Bacillati</taxon>
        <taxon>Cyanobacteriota</taxon>
        <taxon>Cyanophyceae</taxon>
        <taxon>Gomontiellales</taxon>
        <taxon>Chamaesiphonaceae</taxon>
        <taxon>Chamaesiphon</taxon>
    </lineage>
</organism>
<proteinExistence type="predicted"/>
<keyword evidence="3" id="KW-1185">Reference proteome</keyword>
<dbReference type="EMBL" id="CP003600">
    <property type="protein sequence ID" value="AFY93347.1"/>
    <property type="molecule type" value="Genomic_DNA"/>
</dbReference>
<protein>
    <recommendedName>
        <fullName evidence="4">4-aminobutyrate aminotransferase</fullName>
    </recommendedName>
</protein>
<evidence type="ECO:0000256" key="1">
    <source>
        <dbReference type="SAM" id="Coils"/>
    </source>
</evidence>
<dbReference type="PANTHER" id="PTHR30634">
    <property type="entry name" value="OUTER MEMBRANE LOLAB LIPOPROTEIN INSERTION APPARATUS"/>
    <property type="match status" value="1"/>
</dbReference>
<name>K9UE15_CHAP6</name>
<dbReference type="OrthoDB" id="9768066at2"/>
<gene>
    <name evidence="2" type="ORF">Cha6605_2268</name>
</gene>
<dbReference type="InterPro" id="IPR043737">
    <property type="entry name" value="DUF5682"/>
</dbReference>
<evidence type="ECO:0008006" key="4">
    <source>
        <dbReference type="Google" id="ProtNLM"/>
    </source>
</evidence>
<dbReference type="AlphaFoldDB" id="K9UE15"/>
<dbReference type="Proteomes" id="UP000010366">
    <property type="component" value="Chromosome"/>
</dbReference>
<dbReference type="InterPro" id="IPR050458">
    <property type="entry name" value="LolB"/>
</dbReference>
<dbReference type="PANTHER" id="PTHR30634:SF7">
    <property type="entry name" value="VWA DOMAIN-CONTAINING PROTEIN"/>
    <property type="match status" value="1"/>
</dbReference>
<dbReference type="eggNOG" id="COG2425">
    <property type="taxonomic scope" value="Bacteria"/>
</dbReference>
<evidence type="ECO:0000313" key="3">
    <source>
        <dbReference type="Proteomes" id="UP000010366"/>
    </source>
</evidence>
<dbReference type="HOGENOM" id="CLU_009152_0_1_3"/>